<name>A0A081BNE8_9BACT</name>
<sequence>MKKKIKIVYLLGSFDIGGTETQILETLRRLDRDRFELRVAGFGKDGVLRRQLESLGIFVTMFEFFGLNTKTRISSYWHLAKFLTSLIFYIRREQPDIVQTFLFWANIYGSIAAKLARVPVIITGRRGLSERDILRPYYRWLLALSNRWATLILSNSEAAKQHSLLHESGITADKIFVLRNGIDYRRYQVTVDRQNKRQELNISPDAPVIGIVSNLRPYKGLQDAIEAAMYVYRSFPDVVWLFIGRDDGLQADFAGLADRLGVGHVVRFLGQRNDVPELLATLDILVSSSHSEGLPNAVLEGMAAGKAIVATRAGGTIELIDNERSGLLIPERDPIAIAQAVERLLRDQRLREQFGQYARQEAESRFSIGRLISQTETLYNEVCGKGTSHRLQPFL</sequence>
<dbReference type="InterPro" id="IPR028098">
    <property type="entry name" value="Glyco_trans_4-like_N"/>
</dbReference>
<evidence type="ECO:0000313" key="6">
    <source>
        <dbReference type="EMBL" id="GAK51914.1"/>
    </source>
</evidence>
<dbReference type="AlphaFoldDB" id="A0A081BNE8"/>
<dbReference type="Gene3D" id="3.40.50.2000">
    <property type="entry name" value="Glycogen Phosphorylase B"/>
    <property type="match status" value="2"/>
</dbReference>
<keyword evidence="2" id="KW-0328">Glycosyltransferase</keyword>
<protein>
    <submittedName>
        <fullName evidence="6">Glycosyl transferase, group 1</fullName>
    </submittedName>
</protein>
<evidence type="ECO:0000313" key="7">
    <source>
        <dbReference type="Proteomes" id="UP000030700"/>
    </source>
</evidence>
<keyword evidence="7" id="KW-1185">Reference proteome</keyword>
<evidence type="ECO:0000259" key="5">
    <source>
        <dbReference type="Pfam" id="PF13439"/>
    </source>
</evidence>
<dbReference type="Proteomes" id="UP000030700">
    <property type="component" value="Unassembled WGS sequence"/>
</dbReference>
<dbReference type="PANTHER" id="PTHR12526">
    <property type="entry name" value="GLYCOSYLTRANSFERASE"/>
    <property type="match status" value="1"/>
</dbReference>
<comment type="similarity">
    <text evidence="1">Belongs to the glycosyltransferase group 1 family. Glycosyltransferase 4 subfamily.</text>
</comment>
<dbReference type="Pfam" id="PF00534">
    <property type="entry name" value="Glycos_transf_1"/>
    <property type="match status" value="1"/>
</dbReference>
<evidence type="ECO:0000259" key="4">
    <source>
        <dbReference type="Pfam" id="PF00534"/>
    </source>
</evidence>
<dbReference type="EMBL" id="DF820457">
    <property type="protein sequence ID" value="GAK51914.1"/>
    <property type="molecule type" value="Genomic_DNA"/>
</dbReference>
<feature type="domain" description="Glycosyltransferase subfamily 4-like N-terminal" evidence="5">
    <location>
        <begin position="16"/>
        <end position="185"/>
    </location>
</feature>
<reference evidence="6" key="1">
    <citation type="journal article" date="2015" name="PeerJ">
        <title>First genomic representation of candidate bacterial phylum KSB3 points to enhanced environmental sensing as a trigger of wastewater bulking.</title>
        <authorList>
            <person name="Sekiguchi Y."/>
            <person name="Ohashi A."/>
            <person name="Parks D.H."/>
            <person name="Yamauchi T."/>
            <person name="Tyson G.W."/>
            <person name="Hugenholtz P."/>
        </authorList>
    </citation>
    <scope>NUCLEOTIDE SEQUENCE [LARGE SCALE GENOMIC DNA]</scope>
</reference>
<evidence type="ECO:0000256" key="1">
    <source>
        <dbReference type="ARBA" id="ARBA00009481"/>
    </source>
</evidence>
<dbReference type="InterPro" id="IPR001296">
    <property type="entry name" value="Glyco_trans_1"/>
</dbReference>
<evidence type="ECO:0000256" key="3">
    <source>
        <dbReference type="ARBA" id="ARBA00022679"/>
    </source>
</evidence>
<dbReference type="HOGENOM" id="CLU_009583_0_3_0"/>
<accession>A0A081BNE8</accession>
<evidence type="ECO:0000256" key="2">
    <source>
        <dbReference type="ARBA" id="ARBA00022676"/>
    </source>
</evidence>
<dbReference type="GO" id="GO:0016757">
    <property type="term" value="F:glycosyltransferase activity"/>
    <property type="evidence" value="ECO:0007669"/>
    <property type="project" value="UniProtKB-KW"/>
</dbReference>
<feature type="domain" description="Glycosyl transferase family 1" evidence="4">
    <location>
        <begin position="192"/>
        <end position="360"/>
    </location>
</feature>
<dbReference type="SUPFAM" id="SSF53756">
    <property type="entry name" value="UDP-Glycosyltransferase/glycogen phosphorylase"/>
    <property type="match status" value="1"/>
</dbReference>
<organism evidence="6">
    <name type="scientific">Candidatus Moduliflexus flocculans</name>
    <dbReference type="NCBI Taxonomy" id="1499966"/>
    <lineage>
        <taxon>Bacteria</taxon>
        <taxon>Candidatus Moduliflexota</taxon>
        <taxon>Candidatus Moduliflexia</taxon>
        <taxon>Candidatus Moduliflexales</taxon>
        <taxon>Candidatus Moduliflexaceae</taxon>
    </lineage>
</organism>
<dbReference type="PANTHER" id="PTHR12526:SF640">
    <property type="entry name" value="COLANIC ACID BIOSYNTHESIS GLYCOSYLTRANSFERASE WCAL-RELATED"/>
    <property type="match status" value="1"/>
</dbReference>
<dbReference type="STRING" id="1499966.U14_03160"/>
<keyword evidence="3 6" id="KW-0808">Transferase</keyword>
<dbReference type="Pfam" id="PF13439">
    <property type="entry name" value="Glyco_transf_4"/>
    <property type="match status" value="1"/>
</dbReference>
<proteinExistence type="inferred from homology"/>
<gene>
    <name evidence="6" type="ORF">U14_03160</name>
</gene>